<evidence type="ECO:0008006" key="3">
    <source>
        <dbReference type="Google" id="ProtNLM"/>
    </source>
</evidence>
<sequence length="445" mass="48909">MKKALLFLLIVPFILISCNKDDDLEYSIEKSFKDPLEKLAELQEATGASADGWKAILKLKDGGFYSLFLKLNPAGGKLSLYADINETTASVPSESGYKFEITQGINATLSLEEGSHLDLIQFEDPSKGSDRQYSFLYSNGDTIRLQGNRFGDELTLVKASAAERQQYEGKSLEASMKSISEFLSSSRFLQLQPDPSSALQLSVNEGTRTLVATYVNAKKKAENVGSEFSYTLNGIRFRNALKVGNILIDEFIWDEQKKAFFFSTGGSRTEVNDAALPIIPLHYLLGNEFPSVISVPSPTRYASIPGWSTAFSGLWATSDAAMIGSPYRLILYFADFSMNIPAGTMNLDIYFVSNNSLYTARFPYKFSKTDDGVFKFAAQPLGTTGSGANANLIKGYVKSITDVVSLDRFKIDYYEAPELGGLLGQFTSVDRPGIYFTGTFGSLAE</sequence>
<dbReference type="EMBL" id="QEAS01000010">
    <property type="protein sequence ID" value="PWG80238.1"/>
    <property type="molecule type" value="Genomic_DNA"/>
</dbReference>
<dbReference type="Proteomes" id="UP000245647">
    <property type="component" value="Unassembled WGS sequence"/>
</dbReference>
<dbReference type="RefSeq" id="WP_109416355.1">
    <property type="nucleotide sequence ID" value="NZ_QEAS01000010.1"/>
</dbReference>
<dbReference type="OrthoDB" id="707849at2"/>
<evidence type="ECO:0000313" key="1">
    <source>
        <dbReference type="EMBL" id="PWG80238.1"/>
    </source>
</evidence>
<proteinExistence type="predicted"/>
<reference evidence="1 2" key="1">
    <citation type="submission" date="2018-04" db="EMBL/GenBank/DDBJ databases">
        <title>Pedobacter chongqingensis sp. nov., isolated from a rottenly hemp rope.</title>
        <authorList>
            <person name="Cai Y."/>
        </authorList>
    </citation>
    <scope>NUCLEOTIDE SEQUENCE [LARGE SCALE GENOMIC DNA]</scope>
    <source>
        <strain evidence="1 2">FJ4-8</strain>
    </source>
</reference>
<evidence type="ECO:0000313" key="2">
    <source>
        <dbReference type="Proteomes" id="UP000245647"/>
    </source>
</evidence>
<dbReference type="AlphaFoldDB" id="A0A2U2PFQ1"/>
<organism evidence="1 2">
    <name type="scientific">Pararcticibacter amylolyticus</name>
    <dbReference type="NCBI Taxonomy" id="2173175"/>
    <lineage>
        <taxon>Bacteria</taxon>
        <taxon>Pseudomonadati</taxon>
        <taxon>Bacteroidota</taxon>
        <taxon>Sphingobacteriia</taxon>
        <taxon>Sphingobacteriales</taxon>
        <taxon>Sphingobacteriaceae</taxon>
        <taxon>Pararcticibacter</taxon>
    </lineage>
</organism>
<protein>
    <recommendedName>
        <fullName evidence="3">DUF4302 domain-containing protein</fullName>
    </recommendedName>
</protein>
<dbReference type="PROSITE" id="PS51257">
    <property type="entry name" value="PROKAR_LIPOPROTEIN"/>
    <property type="match status" value="1"/>
</dbReference>
<name>A0A2U2PFQ1_9SPHI</name>
<comment type="caution">
    <text evidence="1">The sequence shown here is derived from an EMBL/GenBank/DDBJ whole genome shotgun (WGS) entry which is preliminary data.</text>
</comment>
<keyword evidence="2" id="KW-1185">Reference proteome</keyword>
<accession>A0A2U2PFQ1</accession>
<gene>
    <name evidence="1" type="ORF">DDR33_13685</name>
</gene>
<dbReference type="InterPro" id="IPR025396">
    <property type="entry name" value="DUF4302"/>
</dbReference>
<dbReference type="Pfam" id="PF14135">
    <property type="entry name" value="DUF4302"/>
    <property type="match status" value="1"/>
</dbReference>